<keyword evidence="7" id="KW-0472">Membrane</keyword>
<dbReference type="InterPro" id="IPR000014">
    <property type="entry name" value="PAS"/>
</dbReference>
<evidence type="ECO:0000256" key="7">
    <source>
        <dbReference type="SAM" id="Phobius"/>
    </source>
</evidence>
<dbReference type="SMART" id="SM00091">
    <property type="entry name" value="PAS"/>
    <property type="match status" value="2"/>
</dbReference>
<organism evidence="10 11">
    <name type="scientific">Paralabilibaculum antarcticum</name>
    <dbReference type="NCBI Taxonomy" id="2912572"/>
    <lineage>
        <taxon>Bacteria</taxon>
        <taxon>Pseudomonadati</taxon>
        <taxon>Bacteroidota</taxon>
        <taxon>Bacteroidia</taxon>
        <taxon>Marinilabiliales</taxon>
        <taxon>Marinifilaceae</taxon>
        <taxon>Paralabilibaculum</taxon>
    </lineage>
</organism>
<dbReference type="Proteomes" id="UP001528920">
    <property type="component" value="Unassembled WGS sequence"/>
</dbReference>
<dbReference type="InterPro" id="IPR015168">
    <property type="entry name" value="SsuA/THI5"/>
</dbReference>
<keyword evidence="7" id="KW-0812">Transmembrane</keyword>
<keyword evidence="4" id="KW-0808">Transferase</keyword>
<dbReference type="Pfam" id="PF00512">
    <property type="entry name" value="HisKA"/>
    <property type="match status" value="1"/>
</dbReference>
<dbReference type="Gene3D" id="3.30.565.10">
    <property type="entry name" value="Histidine kinase-like ATPase, C-terminal domain"/>
    <property type="match status" value="1"/>
</dbReference>
<protein>
    <recommendedName>
        <fullName evidence="2">histidine kinase</fullName>
        <ecNumber evidence="2">2.7.13.3</ecNumber>
    </recommendedName>
</protein>
<keyword evidence="6" id="KW-0902">Two-component regulatory system</keyword>
<name>A0ABT5VP43_9BACT</name>
<dbReference type="InterPro" id="IPR036097">
    <property type="entry name" value="HisK_dim/P_sf"/>
</dbReference>
<proteinExistence type="predicted"/>
<dbReference type="InterPro" id="IPR036890">
    <property type="entry name" value="HATPase_C_sf"/>
</dbReference>
<dbReference type="SUPFAM" id="SSF53850">
    <property type="entry name" value="Periplasmic binding protein-like II"/>
    <property type="match status" value="1"/>
</dbReference>
<dbReference type="Gene3D" id="1.10.287.130">
    <property type="match status" value="1"/>
</dbReference>
<evidence type="ECO:0000256" key="1">
    <source>
        <dbReference type="ARBA" id="ARBA00000085"/>
    </source>
</evidence>
<evidence type="ECO:0000313" key="11">
    <source>
        <dbReference type="Proteomes" id="UP001528920"/>
    </source>
</evidence>
<evidence type="ECO:0000259" key="9">
    <source>
        <dbReference type="PROSITE" id="PS50112"/>
    </source>
</evidence>
<accession>A0ABT5VP43</accession>
<dbReference type="PANTHER" id="PTHR43711:SF31">
    <property type="entry name" value="HISTIDINE KINASE"/>
    <property type="match status" value="1"/>
</dbReference>
<dbReference type="InterPro" id="IPR004358">
    <property type="entry name" value="Sig_transdc_His_kin-like_C"/>
</dbReference>
<dbReference type="EC" id="2.7.13.3" evidence="2"/>
<dbReference type="SUPFAM" id="SSF55874">
    <property type="entry name" value="ATPase domain of HSP90 chaperone/DNA topoisomerase II/histidine kinase"/>
    <property type="match status" value="1"/>
</dbReference>
<dbReference type="Pfam" id="PF09084">
    <property type="entry name" value="NMT1"/>
    <property type="match status" value="1"/>
</dbReference>
<gene>
    <name evidence="10" type="ORF">L3049_04210</name>
</gene>
<dbReference type="SMART" id="SM00388">
    <property type="entry name" value="HisKA"/>
    <property type="match status" value="1"/>
</dbReference>
<dbReference type="InterPro" id="IPR050736">
    <property type="entry name" value="Sensor_HK_Regulatory"/>
</dbReference>
<dbReference type="PROSITE" id="PS50109">
    <property type="entry name" value="HIS_KIN"/>
    <property type="match status" value="1"/>
</dbReference>
<dbReference type="Gene3D" id="3.40.190.10">
    <property type="entry name" value="Periplasmic binding protein-like II"/>
    <property type="match status" value="2"/>
</dbReference>
<dbReference type="EMBL" id="JAKJSC010000001">
    <property type="protein sequence ID" value="MDE5417204.1"/>
    <property type="molecule type" value="Genomic_DNA"/>
</dbReference>
<evidence type="ECO:0000259" key="8">
    <source>
        <dbReference type="PROSITE" id="PS50109"/>
    </source>
</evidence>
<dbReference type="InterPro" id="IPR035965">
    <property type="entry name" value="PAS-like_dom_sf"/>
</dbReference>
<dbReference type="InterPro" id="IPR003661">
    <property type="entry name" value="HisK_dim/P_dom"/>
</dbReference>
<comment type="catalytic activity">
    <reaction evidence="1">
        <text>ATP + protein L-histidine = ADP + protein N-phospho-L-histidine.</text>
        <dbReference type="EC" id="2.7.13.3"/>
    </reaction>
</comment>
<keyword evidence="7" id="KW-1133">Transmembrane helix</keyword>
<feature type="transmembrane region" description="Helical" evidence="7">
    <location>
        <begin position="337"/>
        <end position="362"/>
    </location>
</feature>
<dbReference type="SUPFAM" id="SSF55785">
    <property type="entry name" value="PYP-like sensor domain (PAS domain)"/>
    <property type="match status" value="2"/>
</dbReference>
<evidence type="ECO:0000256" key="2">
    <source>
        <dbReference type="ARBA" id="ARBA00012438"/>
    </source>
</evidence>
<evidence type="ECO:0000313" key="10">
    <source>
        <dbReference type="EMBL" id="MDE5417204.1"/>
    </source>
</evidence>
<keyword evidence="11" id="KW-1185">Reference proteome</keyword>
<dbReference type="CDD" id="cd00082">
    <property type="entry name" value="HisKA"/>
    <property type="match status" value="1"/>
</dbReference>
<evidence type="ECO:0000256" key="5">
    <source>
        <dbReference type="ARBA" id="ARBA00022777"/>
    </source>
</evidence>
<keyword evidence="3" id="KW-0597">Phosphoprotein</keyword>
<dbReference type="CDD" id="cd16922">
    <property type="entry name" value="HATPase_EvgS-ArcB-TorS-like"/>
    <property type="match status" value="1"/>
</dbReference>
<evidence type="ECO:0000256" key="4">
    <source>
        <dbReference type="ARBA" id="ARBA00022679"/>
    </source>
</evidence>
<dbReference type="InterPro" id="IPR003594">
    <property type="entry name" value="HATPase_dom"/>
</dbReference>
<comment type="caution">
    <text evidence="10">The sequence shown here is derived from an EMBL/GenBank/DDBJ whole genome shotgun (WGS) entry which is preliminary data.</text>
</comment>
<evidence type="ECO:0000256" key="3">
    <source>
        <dbReference type="ARBA" id="ARBA00022553"/>
    </source>
</evidence>
<dbReference type="CDD" id="cd00130">
    <property type="entry name" value="PAS"/>
    <property type="match status" value="1"/>
</dbReference>
<dbReference type="PROSITE" id="PS50112">
    <property type="entry name" value="PAS"/>
    <property type="match status" value="1"/>
</dbReference>
<reference evidence="10 11" key="1">
    <citation type="submission" date="2022-01" db="EMBL/GenBank/DDBJ databases">
        <title>Labilibaculum sp. nov, a marine bacterium isolated from Antarctica.</title>
        <authorList>
            <person name="Dai W."/>
        </authorList>
    </citation>
    <scope>NUCLEOTIDE SEQUENCE [LARGE SCALE GENOMIC DNA]</scope>
    <source>
        <strain evidence="10 11">DW002</strain>
    </source>
</reference>
<feature type="domain" description="PAS" evidence="9">
    <location>
        <begin position="520"/>
        <end position="590"/>
    </location>
</feature>
<dbReference type="NCBIfam" id="TIGR00229">
    <property type="entry name" value="sensory_box"/>
    <property type="match status" value="2"/>
</dbReference>
<dbReference type="Pfam" id="PF13426">
    <property type="entry name" value="PAS_9"/>
    <property type="match status" value="2"/>
</dbReference>
<dbReference type="InterPro" id="IPR005467">
    <property type="entry name" value="His_kinase_dom"/>
</dbReference>
<dbReference type="Gene3D" id="3.30.450.20">
    <property type="entry name" value="PAS domain"/>
    <property type="match status" value="2"/>
</dbReference>
<dbReference type="SMART" id="SM00387">
    <property type="entry name" value="HATPase_c"/>
    <property type="match status" value="1"/>
</dbReference>
<sequence length="893" mass="102279">MLALKKRYIRNLKIEFLFLFFLLCIPLSSYSKPTNSPPKTEKIKLQLKYFHQFQFAGYYAALHKGYYKNAGLDVEIIEGGTINSIETVVSGQADYGIAANDILIERINKQPIVLLACIFQSSPSVFLSLEKSNIHTAHDLIDKKVMLLDEFRDPELMAIFHQEGIQINDIHRISTSYDINDLIGGKTDALNAYITNEPYFLKEQNIPHTIISPKTYGIDFYGDGIFTSEDEVKLNPDRVQAFLNASKKGWEYALENQDEIIDVIISKYSDKKSRAHLEFEAEQIKKLILNEYVEIGHINPGRIQNIADICAKMGMIPLNYDLTGFIYEPESFNTPTWLKWLLGTTLGLIIIVIGISSYLFLFNKQLKKAVAKQTSSLSNKNSELQKEISERIRIVAALKQSEKRFREMVENLPSGAILNENDKLFINKKAYEITGYTNKELADFDTWFLKLYPSSKKKNLQLYLENKNNNFNEIITTSITCKNGKQKQVEFHCYQFERKEIWLMNDISRRLKTENALIASENKLRAYIEESPNGLVIFSPNTKIVFTNRAFIDLMDISNDRLDDIYIPDFFAPKHLEQNQKLLTQLLTEGKCQGEVVIQSFQGKKHPVYISAVKLINNEYLAFIVDISAIKKAEHELRIALERAEESDRLKSAFLANMSHEIRTPMNGILGFSQLLLKPGLTQEKKEKYLDILNQNGKQLLGIINNIIDISYLEVNQLKSNPTSFSIKKLFDDLNTFFILDENRFHKTNVKLIFDNQVPQETDFVISDLGKIKQILINLINNALKFTKEGHIRISSQVKKSNLHLSVEDSGIGIPKEKQKLIFERFGQVENIYTRQFGGAGLGLPISKGLIELLKGELHMESNEGIGSKFEFHIPINTSPKETTLKNLKQEDK</sequence>
<feature type="domain" description="Histidine kinase" evidence="8">
    <location>
        <begin position="657"/>
        <end position="878"/>
    </location>
</feature>
<dbReference type="PRINTS" id="PR00344">
    <property type="entry name" value="BCTRLSENSOR"/>
</dbReference>
<evidence type="ECO:0000256" key="6">
    <source>
        <dbReference type="ARBA" id="ARBA00023012"/>
    </source>
</evidence>
<dbReference type="PANTHER" id="PTHR43711">
    <property type="entry name" value="TWO-COMPONENT HISTIDINE KINASE"/>
    <property type="match status" value="1"/>
</dbReference>
<dbReference type="Pfam" id="PF02518">
    <property type="entry name" value="HATPase_c"/>
    <property type="match status" value="1"/>
</dbReference>
<keyword evidence="5" id="KW-0418">Kinase</keyword>
<dbReference type="SUPFAM" id="SSF47384">
    <property type="entry name" value="Homodimeric domain of signal transducing histidine kinase"/>
    <property type="match status" value="1"/>
</dbReference>
<dbReference type="RefSeq" id="WP_275108541.1">
    <property type="nucleotide sequence ID" value="NZ_JAKJSC010000001.1"/>
</dbReference>